<dbReference type="EMBL" id="JANPWB010000015">
    <property type="protein sequence ID" value="KAJ1088223.1"/>
    <property type="molecule type" value="Genomic_DNA"/>
</dbReference>
<accession>A0AAV7LAT5</accession>
<sequence>MRAARAPRPAYPPLFEGAEELCCPTGSQTRARAASKPVGPRAVLLRWPAVELGRNRVGLACRPVSGNGAAVQSGVACSAGAGPPNQGALAARSYYGRRPPGGASPLASELDTDLSQPPSDRPATPDCFSELGLVGGPPVTPATAYELF</sequence>
<name>A0AAV7LAT5_PLEWA</name>
<evidence type="ECO:0000256" key="1">
    <source>
        <dbReference type="SAM" id="MobiDB-lite"/>
    </source>
</evidence>
<organism evidence="2 3">
    <name type="scientific">Pleurodeles waltl</name>
    <name type="common">Iberian ribbed newt</name>
    <dbReference type="NCBI Taxonomy" id="8319"/>
    <lineage>
        <taxon>Eukaryota</taxon>
        <taxon>Metazoa</taxon>
        <taxon>Chordata</taxon>
        <taxon>Craniata</taxon>
        <taxon>Vertebrata</taxon>
        <taxon>Euteleostomi</taxon>
        <taxon>Amphibia</taxon>
        <taxon>Batrachia</taxon>
        <taxon>Caudata</taxon>
        <taxon>Salamandroidea</taxon>
        <taxon>Salamandridae</taxon>
        <taxon>Pleurodelinae</taxon>
        <taxon>Pleurodeles</taxon>
    </lineage>
</organism>
<comment type="caution">
    <text evidence="2">The sequence shown here is derived from an EMBL/GenBank/DDBJ whole genome shotgun (WGS) entry which is preliminary data.</text>
</comment>
<evidence type="ECO:0000313" key="2">
    <source>
        <dbReference type="EMBL" id="KAJ1088223.1"/>
    </source>
</evidence>
<evidence type="ECO:0000313" key="3">
    <source>
        <dbReference type="Proteomes" id="UP001066276"/>
    </source>
</evidence>
<gene>
    <name evidence="2" type="ORF">NDU88_001382</name>
</gene>
<keyword evidence="3" id="KW-1185">Reference proteome</keyword>
<feature type="region of interest" description="Disordered" evidence="1">
    <location>
        <begin position="88"/>
        <end position="132"/>
    </location>
</feature>
<proteinExistence type="predicted"/>
<protein>
    <submittedName>
        <fullName evidence="2">Uncharacterized protein</fullName>
    </submittedName>
</protein>
<dbReference type="Proteomes" id="UP001066276">
    <property type="component" value="Chromosome 11"/>
</dbReference>
<reference evidence="2" key="1">
    <citation type="journal article" date="2022" name="bioRxiv">
        <title>Sequencing and chromosome-scale assembly of the giantPleurodeles waltlgenome.</title>
        <authorList>
            <person name="Brown T."/>
            <person name="Elewa A."/>
            <person name="Iarovenko S."/>
            <person name="Subramanian E."/>
            <person name="Araus A.J."/>
            <person name="Petzold A."/>
            <person name="Susuki M."/>
            <person name="Suzuki K.-i.T."/>
            <person name="Hayashi T."/>
            <person name="Toyoda A."/>
            <person name="Oliveira C."/>
            <person name="Osipova E."/>
            <person name="Leigh N.D."/>
            <person name="Simon A."/>
            <person name="Yun M.H."/>
        </authorList>
    </citation>
    <scope>NUCLEOTIDE SEQUENCE</scope>
    <source>
        <strain evidence="2">20211129_DDA</strain>
        <tissue evidence="2">Liver</tissue>
    </source>
</reference>
<dbReference type="AlphaFoldDB" id="A0AAV7LAT5"/>